<evidence type="ECO:0000259" key="2">
    <source>
        <dbReference type="Pfam" id="PF00266"/>
    </source>
</evidence>
<proteinExistence type="predicted"/>
<name>A0A8J2MY23_9PLEO</name>
<organism evidence="3 4">
    <name type="scientific">Alternaria atra</name>
    <dbReference type="NCBI Taxonomy" id="119953"/>
    <lineage>
        <taxon>Eukaryota</taxon>
        <taxon>Fungi</taxon>
        <taxon>Dikarya</taxon>
        <taxon>Ascomycota</taxon>
        <taxon>Pezizomycotina</taxon>
        <taxon>Dothideomycetes</taxon>
        <taxon>Pleosporomycetidae</taxon>
        <taxon>Pleosporales</taxon>
        <taxon>Pleosporineae</taxon>
        <taxon>Pleosporaceae</taxon>
        <taxon>Alternaria</taxon>
        <taxon>Alternaria sect. Ulocladioides</taxon>
    </lineage>
</organism>
<sequence>MTSSSKNGTSAALEVKTKYGVKFGKELRDKEFLFGNGYLNLNHGSFGTFPRTVRDTMRAFQDECEAQPDPFIRYNYPRYLDEAREGMAKLLNTPSSTLVFMPNATTGINTVLRNIEFQSGDHILIFKTIYGACEKTVSLITETTPAESVKIDYTFPVEDDWLLEEFEKKVKEVENKGGKMKVAIFDTVVSMPGVRMPFERLTSKCKELGVMSCVDGAHGVGHLEIDLGKLDPDFFVSNCHKWLHVPRGCAIFHVAHRNQGIIRSTLPTSHGFIPKGEKPVSPFPKRTFAPSHAQPGIEQNSSEQSAFSKSAFVDMEKSPFVANFEFVGTIDNSPYLCIPTALKWRDSIGGEDVIRNYCQTLAHKAAQHVAQVLNTEVMENSTGTLGQCCLSNVRLPISLPKVQDIADKNGVEKEDVGIVVRDWMSKLSFEEYNTFIQIYWYGGLWWVRLSGQVYLEMKDFEWAAKTLKEICERVEKGEWAVPKGKL</sequence>
<dbReference type="Pfam" id="PF00266">
    <property type="entry name" value="Aminotran_5"/>
    <property type="match status" value="1"/>
</dbReference>
<dbReference type="EMBL" id="CAJRGZ010000016">
    <property type="protein sequence ID" value="CAG5153373.1"/>
    <property type="molecule type" value="Genomic_DNA"/>
</dbReference>
<dbReference type="GeneID" id="67014673"/>
<gene>
    <name evidence="3" type="ORF">ALTATR162_LOCUS3149</name>
</gene>
<keyword evidence="1" id="KW-0663">Pyridoxal phosphate</keyword>
<evidence type="ECO:0000313" key="4">
    <source>
        <dbReference type="Proteomes" id="UP000676310"/>
    </source>
</evidence>
<dbReference type="OrthoDB" id="5978656at2759"/>
<keyword evidence="4" id="KW-1185">Reference proteome</keyword>
<dbReference type="InterPro" id="IPR000192">
    <property type="entry name" value="Aminotrans_V_dom"/>
</dbReference>
<dbReference type="PANTHER" id="PTHR43092:SF2">
    <property type="entry name" value="HERCYNYLCYSTEINE SULFOXIDE LYASE"/>
    <property type="match status" value="1"/>
</dbReference>
<comment type="caution">
    <text evidence="3">The sequence shown here is derived from an EMBL/GenBank/DDBJ whole genome shotgun (WGS) entry which is preliminary data.</text>
</comment>
<dbReference type="AlphaFoldDB" id="A0A8J2MY23"/>
<dbReference type="PANTHER" id="PTHR43092">
    <property type="entry name" value="L-CYSTEINE DESULFHYDRASE"/>
    <property type="match status" value="1"/>
</dbReference>
<dbReference type="RefSeq" id="XP_043166690.1">
    <property type="nucleotide sequence ID" value="XM_043310755.1"/>
</dbReference>
<protein>
    <recommendedName>
        <fullName evidence="2">Aminotransferase class V domain-containing protein</fullName>
    </recommendedName>
</protein>
<dbReference type="Gene3D" id="3.40.640.10">
    <property type="entry name" value="Type I PLP-dependent aspartate aminotransferase-like (Major domain)"/>
    <property type="match status" value="1"/>
</dbReference>
<evidence type="ECO:0000313" key="3">
    <source>
        <dbReference type="EMBL" id="CAG5153373.1"/>
    </source>
</evidence>
<feature type="domain" description="Aminotransferase class V" evidence="2">
    <location>
        <begin position="80"/>
        <end position="260"/>
    </location>
</feature>
<dbReference type="InterPro" id="IPR015421">
    <property type="entry name" value="PyrdxlP-dep_Trfase_major"/>
</dbReference>
<reference evidence="3" key="1">
    <citation type="submission" date="2021-05" db="EMBL/GenBank/DDBJ databases">
        <authorList>
            <person name="Stam R."/>
        </authorList>
    </citation>
    <scope>NUCLEOTIDE SEQUENCE</scope>
    <source>
        <strain evidence="3">CS162</strain>
    </source>
</reference>
<dbReference type="SUPFAM" id="SSF53383">
    <property type="entry name" value="PLP-dependent transferases"/>
    <property type="match status" value="1"/>
</dbReference>
<accession>A0A8J2MY23</accession>
<dbReference type="Proteomes" id="UP000676310">
    <property type="component" value="Unassembled WGS sequence"/>
</dbReference>
<evidence type="ECO:0000256" key="1">
    <source>
        <dbReference type="ARBA" id="ARBA00022898"/>
    </source>
</evidence>
<dbReference type="InterPro" id="IPR015424">
    <property type="entry name" value="PyrdxlP-dep_Trfase"/>
</dbReference>